<gene>
    <name evidence="13" type="ORF">AMAG_18206</name>
</gene>
<feature type="domain" description="Endonuclease/exonuclease/phosphatase" evidence="12">
    <location>
        <begin position="116"/>
        <end position="217"/>
    </location>
</feature>
<name>A0A0L0SAP0_ALLM3</name>
<comment type="subcellular location">
    <subcellularLocation>
        <location evidence="3">Nucleus</location>
        <location evidence="3">PML body</location>
    </subcellularLocation>
</comment>
<reference evidence="14" key="2">
    <citation type="submission" date="2009-11" db="EMBL/GenBank/DDBJ databases">
        <title>The Genome Sequence of Allomyces macrogynus strain ATCC 38327.</title>
        <authorList>
            <consortium name="The Broad Institute Genome Sequencing Platform"/>
            <person name="Russ C."/>
            <person name="Cuomo C."/>
            <person name="Shea T."/>
            <person name="Young S.K."/>
            <person name="Zeng Q."/>
            <person name="Koehrsen M."/>
            <person name="Haas B."/>
            <person name="Borodovsky M."/>
            <person name="Guigo R."/>
            <person name="Alvarado L."/>
            <person name="Berlin A."/>
            <person name="Borenstein D."/>
            <person name="Chen Z."/>
            <person name="Engels R."/>
            <person name="Freedman E."/>
            <person name="Gellesch M."/>
            <person name="Goldberg J."/>
            <person name="Griggs A."/>
            <person name="Gujja S."/>
            <person name="Heiman D."/>
            <person name="Hepburn T."/>
            <person name="Howarth C."/>
            <person name="Jen D."/>
            <person name="Larson L."/>
            <person name="Lewis B."/>
            <person name="Mehta T."/>
            <person name="Park D."/>
            <person name="Pearson M."/>
            <person name="Roberts A."/>
            <person name="Saif S."/>
            <person name="Shenoy N."/>
            <person name="Sisk P."/>
            <person name="Stolte C."/>
            <person name="Sykes S."/>
            <person name="Walk T."/>
            <person name="White J."/>
            <person name="Yandava C."/>
            <person name="Burger G."/>
            <person name="Gray M.W."/>
            <person name="Holland P.W.H."/>
            <person name="King N."/>
            <person name="Lang F.B.F."/>
            <person name="Roger A.J."/>
            <person name="Ruiz-Trillo I."/>
            <person name="Lander E."/>
            <person name="Nusbaum C."/>
        </authorList>
    </citation>
    <scope>NUCLEOTIDE SEQUENCE [LARGE SCALE GENOMIC DNA]</scope>
    <source>
        <strain evidence="14">ATCC 38327</strain>
    </source>
</reference>
<organism evidence="13 14">
    <name type="scientific">Allomyces macrogynus (strain ATCC 38327)</name>
    <name type="common">Allomyces javanicus var. macrogynus</name>
    <dbReference type="NCBI Taxonomy" id="578462"/>
    <lineage>
        <taxon>Eukaryota</taxon>
        <taxon>Fungi</taxon>
        <taxon>Fungi incertae sedis</taxon>
        <taxon>Blastocladiomycota</taxon>
        <taxon>Blastocladiomycetes</taxon>
        <taxon>Blastocladiales</taxon>
        <taxon>Blastocladiaceae</taxon>
        <taxon>Allomyces</taxon>
    </lineage>
</organism>
<evidence type="ECO:0000313" key="14">
    <source>
        <dbReference type="Proteomes" id="UP000054350"/>
    </source>
</evidence>
<keyword evidence="7" id="KW-0378">Hydrolase</keyword>
<evidence type="ECO:0000256" key="8">
    <source>
        <dbReference type="ARBA" id="ARBA00022842"/>
    </source>
</evidence>
<comment type="cofactor">
    <cofactor evidence="2">
        <name>Mg(2+)</name>
        <dbReference type="ChEBI" id="CHEBI:18420"/>
    </cofactor>
</comment>
<sequence>MNLLKVATAHVLGQVSSLLPRSGVTDGLPPGAVRSGSSWATNPLAAAFAVLGGGNDENALAPPYPAEWPCATSKKFHGFPCAHFNPAIGRWEYLYPGAPAPAPPSPVDGAPVLTVATYNIDFDTDVRFAERMRHIFLDVLPSTRADVICLQEVVLNTTVIDILRTAPWLQAGGGWYVSAIDRAAPVRGYDVLLLSRFPVAQLGWVPLPTFMGRRALVADVHVPGKRRFCPVAVRHFAGGAIPQAVEKAWTHPRENVPVCASDHVCVVVELALEGVDGVTDDGDETDRDLDGDVDLVGTPGLGTEAGTEPASPVRAQMLVPMVDQEPIRDGRTLPNLYAGAAKPHAP</sequence>
<dbReference type="EMBL" id="GG745334">
    <property type="protein sequence ID" value="KNE59556.1"/>
    <property type="molecule type" value="Genomic_DNA"/>
</dbReference>
<dbReference type="GO" id="GO:0070260">
    <property type="term" value="F:5'-tyrosyl-DNA phosphodiesterase activity"/>
    <property type="evidence" value="ECO:0007669"/>
    <property type="project" value="TreeGrafter"/>
</dbReference>
<reference evidence="13 14" key="1">
    <citation type="submission" date="2009-11" db="EMBL/GenBank/DDBJ databases">
        <title>Annotation of Allomyces macrogynus ATCC 38327.</title>
        <authorList>
            <consortium name="The Broad Institute Genome Sequencing Platform"/>
            <person name="Russ C."/>
            <person name="Cuomo C."/>
            <person name="Burger G."/>
            <person name="Gray M.W."/>
            <person name="Holland P.W.H."/>
            <person name="King N."/>
            <person name="Lang F.B.F."/>
            <person name="Roger A.J."/>
            <person name="Ruiz-Trillo I."/>
            <person name="Young S.K."/>
            <person name="Zeng Q."/>
            <person name="Gargeya S."/>
            <person name="Fitzgerald M."/>
            <person name="Haas B."/>
            <person name="Abouelleil A."/>
            <person name="Alvarado L."/>
            <person name="Arachchi H.M."/>
            <person name="Berlin A."/>
            <person name="Chapman S.B."/>
            <person name="Gearin G."/>
            <person name="Goldberg J."/>
            <person name="Griggs A."/>
            <person name="Gujja S."/>
            <person name="Hansen M."/>
            <person name="Heiman D."/>
            <person name="Howarth C."/>
            <person name="Larimer J."/>
            <person name="Lui A."/>
            <person name="MacDonald P.J.P."/>
            <person name="McCowen C."/>
            <person name="Montmayeur A."/>
            <person name="Murphy C."/>
            <person name="Neiman D."/>
            <person name="Pearson M."/>
            <person name="Priest M."/>
            <person name="Roberts A."/>
            <person name="Saif S."/>
            <person name="Shea T."/>
            <person name="Sisk P."/>
            <person name="Stolte C."/>
            <person name="Sykes S."/>
            <person name="Wortman J."/>
            <person name="Nusbaum C."/>
            <person name="Birren B."/>
        </authorList>
    </citation>
    <scope>NUCLEOTIDE SEQUENCE [LARGE SCALE GENOMIC DNA]</scope>
    <source>
        <strain evidence="13 14">ATCC 38327</strain>
    </source>
</reference>
<proteinExistence type="predicted"/>
<dbReference type="SUPFAM" id="SSF56219">
    <property type="entry name" value="DNase I-like"/>
    <property type="match status" value="1"/>
</dbReference>
<dbReference type="Proteomes" id="UP000054350">
    <property type="component" value="Unassembled WGS sequence"/>
</dbReference>
<dbReference type="PANTHER" id="PTHR15822">
    <property type="entry name" value="TRAF AND TNF RECEPTOR-ASSOCIATED PROTEIN"/>
    <property type="match status" value="1"/>
</dbReference>
<keyword evidence="10" id="KW-0539">Nucleus</keyword>
<keyword evidence="14" id="KW-1185">Reference proteome</keyword>
<protein>
    <recommendedName>
        <fullName evidence="12">Endonuclease/exonuclease/phosphatase domain-containing protein</fullName>
    </recommendedName>
</protein>
<keyword evidence="8" id="KW-0460">Magnesium</keyword>
<evidence type="ECO:0000256" key="9">
    <source>
        <dbReference type="ARBA" id="ARBA00023204"/>
    </source>
</evidence>
<keyword evidence="6" id="KW-0227">DNA damage</keyword>
<dbReference type="GO" id="GO:0004518">
    <property type="term" value="F:nuclease activity"/>
    <property type="evidence" value="ECO:0007669"/>
    <property type="project" value="UniProtKB-KW"/>
</dbReference>
<evidence type="ECO:0000313" key="13">
    <source>
        <dbReference type="EMBL" id="KNE59556.1"/>
    </source>
</evidence>
<evidence type="ECO:0000256" key="2">
    <source>
        <dbReference type="ARBA" id="ARBA00001946"/>
    </source>
</evidence>
<evidence type="ECO:0000259" key="12">
    <source>
        <dbReference type="Pfam" id="PF03372"/>
    </source>
</evidence>
<dbReference type="Gene3D" id="3.60.10.10">
    <property type="entry name" value="Endonuclease/exonuclease/phosphatase"/>
    <property type="match status" value="1"/>
</dbReference>
<dbReference type="GO" id="GO:0046872">
    <property type="term" value="F:metal ion binding"/>
    <property type="evidence" value="ECO:0007669"/>
    <property type="project" value="UniProtKB-KW"/>
</dbReference>
<dbReference type="GO" id="GO:0006302">
    <property type="term" value="P:double-strand break repair"/>
    <property type="evidence" value="ECO:0007669"/>
    <property type="project" value="TreeGrafter"/>
</dbReference>
<dbReference type="AlphaFoldDB" id="A0A0L0SAP0"/>
<dbReference type="InterPro" id="IPR051547">
    <property type="entry name" value="TDP2-like"/>
</dbReference>
<evidence type="ECO:0000256" key="3">
    <source>
        <dbReference type="ARBA" id="ARBA00004322"/>
    </source>
</evidence>
<dbReference type="STRING" id="578462.A0A0L0SAP0"/>
<accession>A0A0L0SAP0</accession>
<comment type="cofactor">
    <cofactor evidence="1">
        <name>Mn(2+)</name>
        <dbReference type="ChEBI" id="CHEBI:29035"/>
    </cofactor>
</comment>
<evidence type="ECO:0000256" key="11">
    <source>
        <dbReference type="SAM" id="MobiDB-lite"/>
    </source>
</evidence>
<dbReference type="InterPro" id="IPR036691">
    <property type="entry name" value="Endo/exonu/phosph_ase_sf"/>
</dbReference>
<dbReference type="VEuPathDB" id="FungiDB:AMAG_18206"/>
<feature type="region of interest" description="Disordered" evidence="11">
    <location>
        <begin position="277"/>
        <end position="310"/>
    </location>
</feature>
<evidence type="ECO:0000256" key="7">
    <source>
        <dbReference type="ARBA" id="ARBA00022801"/>
    </source>
</evidence>
<dbReference type="GO" id="GO:0003697">
    <property type="term" value="F:single-stranded DNA binding"/>
    <property type="evidence" value="ECO:0007669"/>
    <property type="project" value="TreeGrafter"/>
</dbReference>
<keyword evidence="9" id="KW-0234">DNA repair</keyword>
<dbReference type="Pfam" id="PF03372">
    <property type="entry name" value="Exo_endo_phos"/>
    <property type="match status" value="1"/>
</dbReference>
<evidence type="ECO:0000256" key="1">
    <source>
        <dbReference type="ARBA" id="ARBA00001936"/>
    </source>
</evidence>
<dbReference type="PANTHER" id="PTHR15822:SF4">
    <property type="entry name" value="TYROSYL-DNA PHOSPHODIESTERASE 2"/>
    <property type="match status" value="1"/>
</dbReference>
<keyword evidence="5" id="KW-0479">Metal-binding</keyword>
<dbReference type="InterPro" id="IPR005135">
    <property type="entry name" value="Endo/exonuclease/phosphatase"/>
</dbReference>
<dbReference type="GO" id="GO:0005737">
    <property type="term" value="C:cytoplasm"/>
    <property type="evidence" value="ECO:0007669"/>
    <property type="project" value="TreeGrafter"/>
</dbReference>
<keyword evidence="4" id="KW-0540">Nuclease</keyword>
<evidence type="ECO:0000256" key="6">
    <source>
        <dbReference type="ARBA" id="ARBA00022763"/>
    </source>
</evidence>
<evidence type="ECO:0000256" key="10">
    <source>
        <dbReference type="ARBA" id="ARBA00023242"/>
    </source>
</evidence>
<evidence type="ECO:0000256" key="4">
    <source>
        <dbReference type="ARBA" id="ARBA00022722"/>
    </source>
</evidence>
<feature type="compositionally biased region" description="Acidic residues" evidence="11">
    <location>
        <begin position="278"/>
        <end position="293"/>
    </location>
</feature>
<evidence type="ECO:0000256" key="5">
    <source>
        <dbReference type="ARBA" id="ARBA00022723"/>
    </source>
</evidence>